<proteinExistence type="predicted"/>
<name>A0ABR3JE88_9AGAR</name>
<organism evidence="1 2">
    <name type="scientific">Hohenbuehelia grisea</name>
    <dbReference type="NCBI Taxonomy" id="104357"/>
    <lineage>
        <taxon>Eukaryota</taxon>
        <taxon>Fungi</taxon>
        <taxon>Dikarya</taxon>
        <taxon>Basidiomycota</taxon>
        <taxon>Agaricomycotina</taxon>
        <taxon>Agaricomycetes</taxon>
        <taxon>Agaricomycetidae</taxon>
        <taxon>Agaricales</taxon>
        <taxon>Pleurotineae</taxon>
        <taxon>Pleurotaceae</taxon>
        <taxon>Hohenbuehelia</taxon>
    </lineage>
</organism>
<sequence>MEIFLIVAANFRPGLAKATGLSSMMAPSQVCHHWRLVALACAELWSRVHLSHRRLTQLFMSRVGEAGLRVHVHPKHAKRAAPTFLRYHSQRIESLYISLPLPQLQAHFTRRIIDISFENLHTLTLRTMGTHAASILLAEAPFVKYAEDGTPSCPLRRLSLYGAAFRWDSPMYTSLTYLTISRSTFDPSLSISEIVSLLGRIVNLQSFTLLQCRLSGPTIDLGVQPLVLSKLHSLTVHAWDDQGWSRDLFQCLSLPSLRTLDCDSSILSAPATVRVVQGLTKWPHSASLQITSEHLGHFCARFLATNGNSLRISFRDSPSVYSLDQSFIYQTITCIAPIIDTSHITSLRFGGNIFSASATKLAFAKQYTGITTICLHHLKRAETLTLQGDAALVTIDALFVHTMRCVGVCSFPKAHGMDEYGQQTRLLPALQVIRLGNIDFDCAGQYARCHHEHEHGPLIGPSLMDLLVAFVWMRKRLGIPITHISITRCNNVHDDEIDLLSKAVRVIWDGEGASHRGDAGKMSLSPFDFALDVFARHVNLTTSDPFM</sequence>
<evidence type="ECO:0008006" key="3">
    <source>
        <dbReference type="Google" id="ProtNLM"/>
    </source>
</evidence>
<dbReference type="InterPro" id="IPR032675">
    <property type="entry name" value="LRR_dom_sf"/>
</dbReference>
<dbReference type="Proteomes" id="UP001556367">
    <property type="component" value="Unassembled WGS sequence"/>
</dbReference>
<comment type="caution">
    <text evidence="1">The sequence shown here is derived from an EMBL/GenBank/DDBJ whole genome shotgun (WGS) entry which is preliminary data.</text>
</comment>
<dbReference type="EMBL" id="JASNQZ010000008">
    <property type="protein sequence ID" value="KAL0953871.1"/>
    <property type="molecule type" value="Genomic_DNA"/>
</dbReference>
<dbReference type="Gene3D" id="3.80.10.10">
    <property type="entry name" value="Ribonuclease Inhibitor"/>
    <property type="match status" value="1"/>
</dbReference>
<evidence type="ECO:0000313" key="1">
    <source>
        <dbReference type="EMBL" id="KAL0953871.1"/>
    </source>
</evidence>
<dbReference type="SUPFAM" id="SSF52058">
    <property type="entry name" value="L domain-like"/>
    <property type="match status" value="1"/>
</dbReference>
<reference evidence="2" key="1">
    <citation type="submission" date="2024-06" db="EMBL/GenBank/DDBJ databases">
        <title>Multi-omics analyses provide insights into the biosynthesis of the anticancer antibiotic pleurotin in Hohenbuehelia grisea.</title>
        <authorList>
            <person name="Weaver J.A."/>
            <person name="Alberti F."/>
        </authorList>
    </citation>
    <scope>NUCLEOTIDE SEQUENCE [LARGE SCALE GENOMIC DNA]</scope>
    <source>
        <strain evidence="2">T-177</strain>
    </source>
</reference>
<accession>A0ABR3JE88</accession>
<evidence type="ECO:0000313" key="2">
    <source>
        <dbReference type="Proteomes" id="UP001556367"/>
    </source>
</evidence>
<protein>
    <recommendedName>
        <fullName evidence="3">F-box domain-containing protein</fullName>
    </recommendedName>
</protein>
<keyword evidence="2" id="KW-1185">Reference proteome</keyword>
<gene>
    <name evidence="1" type="ORF">HGRIS_005045</name>
</gene>